<feature type="region of interest" description="Disordered" evidence="4">
    <location>
        <begin position="666"/>
        <end position="712"/>
    </location>
</feature>
<feature type="compositionally biased region" description="Low complexity" evidence="4">
    <location>
        <begin position="2232"/>
        <end position="2241"/>
    </location>
</feature>
<feature type="compositionally biased region" description="Basic residues" evidence="4">
    <location>
        <begin position="671"/>
        <end position="700"/>
    </location>
</feature>
<dbReference type="SMART" id="SM00317">
    <property type="entry name" value="SET"/>
    <property type="match status" value="1"/>
</dbReference>
<evidence type="ECO:0000313" key="7">
    <source>
        <dbReference type="EMBL" id="CAD9690676.1"/>
    </source>
</evidence>
<gene>
    <name evidence="7" type="ORF">QSP1433_LOCUS10707</name>
    <name evidence="8" type="ORF">QSP1433_LOCUS10708</name>
</gene>
<evidence type="ECO:0000259" key="5">
    <source>
        <dbReference type="PROSITE" id="PS50280"/>
    </source>
</evidence>
<organism evidence="8">
    <name type="scientific">Mucochytrium quahogii</name>
    <dbReference type="NCBI Taxonomy" id="96639"/>
    <lineage>
        <taxon>Eukaryota</taxon>
        <taxon>Sar</taxon>
        <taxon>Stramenopiles</taxon>
        <taxon>Bigyra</taxon>
        <taxon>Labyrinthulomycetes</taxon>
        <taxon>Thraustochytrida</taxon>
        <taxon>Thraustochytriidae</taxon>
        <taxon>Mucochytrium</taxon>
    </lineage>
</organism>
<evidence type="ECO:0000256" key="4">
    <source>
        <dbReference type="SAM" id="MobiDB-lite"/>
    </source>
</evidence>
<evidence type="ECO:0000256" key="3">
    <source>
        <dbReference type="ARBA" id="ARBA00022833"/>
    </source>
</evidence>
<protein>
    <recommendedName>
        <fullName evidence="9">SET domain-containing protein</fullName>
    </recommendedName>
</protein>
<evidence type="ECO:0008006" key="9">
    <source>
        <dbReference type="Google" id="ProtNLM"/>
    </source>
</evidence>
<dbReference type="EMBL" id="HBHK01017047">
    <property type="protein sequence ID" value="CAD9690676.1"/>
    <property type="molecule type" value="Transcribed_RNA"/>
</dbReference>
<feature type="compositionally biased region" description="Basic and acidic residues" evidence="4">
    <location>
        <begin position="552"/>
        <end position="569"/>
    </location>
</feature>
<feature type="compositionally biased region" description="Low complexity" evidence="4">
    <location>
        <begin position="2006"/>
        <end position="2017"/>
    </location>
</feature>
<feature type="compositionally biased region" description="Basic and acidic residues" evidence="4">
    <location>
        <begin position="530"/>
        <end position="541"/>
    </location>
</feature>
<feature type="region of interest" description="Disordered" evidence="4">
    <location>
        <begin position="2001"/>
        <end position="2021"/>
    </location>
</feature>
<feature type="compositionally biased region" description="Polar residues" evidence="4">
    <location>
        <begin position="2242"/>
        <end position="2256"/>
    </location>
</feature>
<keyword evidence="3" id="KW-0862">Zinc</keyword>
<dbReference type="Pfam" id="PF00856">
    <property type="entry name" value="SET"/>
    <property type="match status" value="1"/>
</dbReference>
<dbReference type="InterPro" id="IPR046341">
    <property type="entry name" value="SET_dom_sf"/>
</dbReference>
<dbReference type="CDD" id="cd20404">
    <property type="entry name" value="Tudor_Agenet_AtEML-like"/>
    <property type="match status" value="1"/>
</dbReference>
<feature type="region of interest" description="Disordered" evidence="4">
    <location>
        <begin position="1180"/>
        <end position="1201"/>
    </location>
</feature>
<reference evidence="8" key="1">
    <citation type="submission" date="2021-01" db="EMBL/GenBank/DDBJ databases">
        <authorList>
            <person name="Corre E."/>
            <person name="Pelletier E."/>
            <person name="Niang G."/>
            <person name="Scheremetjew M."/>
            <person name="Finn R."/>
            <person name="Kale V."/>
            <person name="Holt S."/>
            <person name="Cochrane G."/>
            <person name="Meng A."/>
            <person name="Brown T."/>
            <person name="Cohen L."/>
        </authorList>
    </citation>
    <scope>NUCLEOTIDE SEQUENCE</scope>
    <source>
        <strain evidence="8">NY070348D</strain>
    </source>
</reference>
<dbReference type="InterPro" id="IPR011124">
    <property type="entry name" value="Znf_CW"/>
</dbReference>
<dbReference type="Gene3D" id="2.170.270.10">
    <property type="entry name" value="SET domain"/>
    <property type="match status" value="1"/>
</dbReference>
<feature type="region of interest" description="Disordered" evidence="4">
    <location>
        <begin position="334"/>
        <end position="356"/>
    </location>
</feature>
<dbReference type="PROSITE" id="PS51050">
    <property type="entry name" value="ZF_CW"/>
    <property type="match status" value="1"/>
</dbReference>
<dbReference type="PANTHER" id="PTHR46655">
    <property type="entry name" value="HISTONE-LYSINE N-METHYLTRANSFERASE ATXR3"/>
    <property type="match status" value="1"/>
</dbReference>
<keyword evidence="2" id="KW-0863">Zinc-finger</keyword>
<feature type="region of interest" description="Disordered" evidence="4">
    <location>
        <begin position="477"/>
        <end position="610"/>
    </location>
</feature>
<dbReference type="GO" id="GO:0008270">
    <property type="term" value="F:zinc ion binding"/>
    <property type="evidence" value="ECO:0007669"/>
    <property type="project" value="UniProtKB-KW"/>
</dbReference>
<sequence length="2314" mass="262485">MRKSNRGAKPSAKFLESKGVEIDGWTPTGLPDNRKLKQKIEAIKPEKKPVRKEDDRRNRGTRRSRSRKEKAEPDIEEDEDYIEPIITKDTGPMYVGAIREPLIRRYKALEMQVQQFKKHIHKLSKLDRVGILYGGPMGGPPAKKGQFTFSDLYEKLDKGEYYLPGIDEEDWLATRAALKLLRKEKKAIAGRRELKQEDFKKLNWDEFDADVNKMCTFVFANEEENTDPVSAWATAARISEFYAKDGTALRTKFKADMDKILAEEMIDRLSVENREPAMKGWRKTPYERRSYTMVNYYSPVAGLTEEEANGLMEMLQVGGENRWVSTDEFSLTMDTRSSASQSADTKRRKVTDGIGPSDTKIGADPEYWKFKRVGEGIIETETWGIDAFARRNILIALETVKGENRMTSPQISWFVEGMLLREINAQSPEVAFDLSHALRKIRRDAVENLNKKIKQEAIENLNAANLARETSAVAAKLAAESSGENTTKPAANDPPVENTTKVASGETAVDPVESTNAENTDGKSGNASTKHNDESEAKPASEDIAPTTKVESSTEKHIDTEEKNADNVSKDTGVTGDKEENNVSQVPEDLKADENVSKSKPKKKKSKVFRVRNKCLEDGNIIWAGGRNRKKTTFFEAAPKISKEEEAIAKEALKLKKSVTEIKADKEEVKKKKKKPAPKKKKAAPKRAPPKRKPASRKRKAESSVEDEEIDESLGVDDGKPVVIGEEIVGKRLSLFWKLDCTWYWGRVIKFERRRRDGKFHLIHYDDGAEEWFDISKERYMLEDKTVCLHDKNIPPQKIISAVDTILDKKSAWGDHNFCVHPKGVGIVADTEIAKGDMIGPYYGELYPLWLWEQKEAREDMERKKKTQRGKVSLPDFWNMRLELPRHTEKGFSMMYIDAKYHGTFTSRFSHSCRPNCGASLAVIDGKYSICVRALCDIEKGEELSIDYNCVTDSIDEFRAAICLCGTDGCRGSFLYITGAQQYMQVVNRRHLPVHRVAMLYEASYEVFPTATNLDHTGAVVKSKSKKKKMPQYIVGEDGLDEVGRNRLAKFGLKSLVLENLPGWLLRYSSLAMRFVELEQLELPARLFHEELQRRNNLVEGFIAPTDKEERKITALDRQITKDLWDNVQRESKGIASQRVSNLTIALNKTRHRMESRIRLGKQGSLLDLARRLQSLQGSRIRELASSSQGPGSPRQQSLEDHDKKLQALLADSDAKLVERVWWVDDTCEAKWCGDDQDEYPGWYPGHIVHVYSQGLHGMANQRRMMTHRKGVTTGPSIHFLYLTSDAEYMDRIPMTPEIVRRMEGTSTMLERIRANDDQHRQLIKDDEPSTSENGTEVKMEIESDGIKEENDAGDGVVTKMDVETKDPEEGNHIPADSLLKHQSPFRPLRESEIRNILWNDRKNSVVQRLLRVLEPMCTYTIKIWQCADDPRLKHPYWWNIETREVRRMKPPSEEAKETFVFTPKAFLEIRELANTYMCTSAREARVGLEMVRDTLLRLPALIQTDQLMIKQDHTLEEAHQKAIDLLTFYSNTKNYFVVREPKPIKNSINPWRRALNEILYGYSTRPHETRMRSLFSPETDEVSESDRFQASHSHESSVSASLLGWLDQKEQDLEISNLVGTAYIPDIETAYTPCETEKYLAYHRSKLMRQLGEQQKRYEEWDKDLRLSFPDVPDAVDPGSIGAWPPSVPPVKLYGSPIMDAAILDNREFNRLSLGLGGNLEDVYAKKVLEELEKPASNRGDHVFSSLVQALRNTRRNGSKSYRKEEEKFIPPPPPSVQHYIWVQCAKPMCERWRKLPEGMTGDSFPDPFYCEHLIHVDPRYASCTVPEEDSSQGETTIKWGFGINDVNDLRAGHQVDAFCKRAQQWFAADVIDSRPESVLVKYPQRAGFQTEWILKNPTKGELPMLQPLHAFTTKRVDEKEETKLYKFVDTVRKEKSKFGKKATIKEYTDMLEWYKIENRRNHAVPIASVMAHLVNEVSALGGEKLGMIHITGRRRVPLNKRPRSSATGISSAGTSKPRGAKAREGILTFFKDLKQSCGQDLTFREIAEIADNFTPEQIELWNPANWQNSPYACFLDSFCDEDIGCVPDFTLKEEEEVGALKGMEVRTPVGVGTIVSRTGIRSYLVAVKAYHCAEVNTPYGKGNVVEIFDNEDGEPIVKVKLSWGANIYIHDLAIVHEMYLSVPFEAFVSTRLAGVDIEDVVHQIMERRLFKKRKKEAAIAAAKTSVGQPSSTALSTASLNAQTHSASSNTRSPQTSSTTLAAESLASLPSSGATQGQDVQEQDREAVAQILADNAVKPKVVSEPIGKYLGVL</sequence>
<dbReference type="PROSITE" id="PS50280">
    <property type="entry name" value="SET"/>
    <property type="match status" value="1"/>
</dbReference>
<feature type="region of interest" description="Disordered" evidence="4">
    <location>
        <begin position="2232"/>
        <end position="2263"/>
    </location>
</feature>
<dbReference type="InterPro" id="IPR045606">
    <property type="entry name" value="ATXR3_C"/>
</dbReference>
<feature type="domain" description="CW-type" evidence="6">
    <location>
        <begin position="1777"/>
        <end position="1833"/>
    </location>
</feature>
<feature type="compositionally biased region" description="Polar residues" evidence="4">
    <location>
        <begin position="513"/>
        <end position="529"/>
    </location>
</feature>
<evidence type="ECO:0000313" key="8">
    <source>
        <dbReference type="EMBL" id="CAD9690680.1"/>
    </source>
</evidence>
<feature type="compositionally biased region" description="Basic residues" evidence="4">
    <location>
        <begin position="59"/>
        <end position="68"/>
    </location>
</feature>
<feature type="compositionally biased region" description="Basic residues" evidence="4">
    <location>
        <begin position="599"/>
        <end position="610"/>
    </location>
</feature>
<dbReference type="InterPro" id="IPR001214">
    <property type="entry name" value="SET_dom"/>
</dbReference>
<dbReference type="EMBL" id="HBHK01017049">
    <property type="protein sequence ID" value="CAD9690680.1"/>
    <property type="molecule type" value="Transcribed_RNA"/>
</dbReference>
<dbReference type="SUPFAM" id="SSF82199">
    <property type="entry name" value="SET domain"/>
    <property type="match status" value="1"/>
</dbReference>
<feature type="compositionally biased region" description="Basic and acidic residues" evidence="4">
    <location>
        <begin position="32"/>
        <end position="58"/>
    </location>
</feature>
<feature type="compositionally biased region" description="Polar residues" evidence="4">
    <location>
        <begin position="334"/>
        <end position="343"/>
    </location>
</feature>
<feature type="compositionally biased region" description="Low complexity" evidence="4">
    <location>
        <begin position="1186"/>
        <end position="1197"/>
    </location>
</feature>
<dbReference type="PANTHER" id="PTHR46655:SF1">
    <property type="entry name" value="HISTONE-LYSINE N-METHYLTRANSFERASE ATXR3"/>
    <property type="match status" value="1"/>
</dbReference>
<proteinExistence type="predicted"/>
<accession>A0A7S2S621</accession>
<feature type="compositionally biased region" description="Basic and acidic residues" evidence="4">
    <location>
        <begin position="588"/>
        <end position="597"/>
    </location>
</feature>
<dbReference type="Pfam" id="PF07496">
    <property type="entry name" value="zf-CW"/>
    <property type="match status" value="1"/>
</dbReference>
<dbReference type="Pfam" id="PF19633">
    <property type="entry name" value="SDG2_C"/>
    <property type="match status" value="1"/>
</dbReference>
<evidence type="ECO:0000256" key="2">
    <source>
        <dbReference type="ARBA" id="ARBA00022771"/>
    </source>
</evidence>
<feature type="region of interest" description="Disordered" evidence="4">
    <location>
        <begin position="1"/>
        <end position="76"/>
    </location>
</feature>
<feature type="domain" description="SET" evidence="5">
    <location>
        <begin position="797"/>
        <end position="949"/>
    </location>
</feature>
<keyword evidence="1" id="KW-0479">Metal-binding</keyword>
<name>A0A7S2S621_9STRA</name>
<evidence type="ECO:0000256" key="1">
    <source>
        <dbReference type="ARBA" id="ARBA00022723"/>
    </source>
</evidence>
<dbReference type="Gene3D" id="3.30.40.100">
    <property type="match status" value="1"/>
</dbReference>
<evidence type="ECO:0000259" key="6">
    <source>
        <dbReference type="PROSITE" id="PS51050"/>
    </source>
</evidence>